<keyword evidence="2" id="KW-0805">Transcription regulation</keyword>
<sequence>MKTPNKKLAWNDLKVMLEVARAGSLTGAAEVLEVSHVTLFRHVRSIEKTLGFTLFERSRQGYIATDNASELLELAEKIDDSVNELELKLAGHAEHGTAKVNVTTTETLMHSVLPRAFDHIRSKFPAIELKINVTDSLIDLNRREADNAIRAGGKPSDNLVGREVCKIAVAMYCPATWAEVNQENFREFRWIVPDESFAHLASVRWATAEGLLERAVARCNSMVAVAQMVNSGMGVAILPCYLGDTLEQVRRVSPPIQQFESDLWILFHRELRGQQRIKSVSDSLYKTLRENIDLFEGRLPKH</sequence>
<comment type="caution">
    <text evidence="6">The sequence shown here is derived from an EMBL/GenBank/DDBJ whole genome shotgun (WGS) entry which is preliminary data.</text>
</comment>
<evidence type="ECO:0000313" key="7">
    <source>
        <dbReference type="Proteomes" id="UP001589844"/>
    </source>
</evidence>
<dbReference type="PANTHER" id="PTHR30126">
    <property type="entry name" value="HTH-TYPE TRANSCRIPTIONAL REGULATOR"/>
    <property type="match status" value="1"/>
</dbReference>
<dbReference type="RefSeq" id="WP_390212684.1">
    <property type="nucleotide sequence ID" value="NZ_JBHLXJ010000013.1"/>
</dbReference>
<dbReference type="PROSITE" id="PS50931">
    <property type="entry name" value="HTH_LYSR"/>
    <property type="match status" value="1"/>
</dbReference>
<feature type="domain" description="HTH lysR-type" evidence="5">
    <location>
        <begin position="8"/>
        <end position="65"/>
    </location>
</feature>
<dbReference type="InterPro" id="IPR000847">
    <property type="entry name" value="LysR_HTH_N"/>
</dbReference>
<dbReference type="Pfam" id="PF00126">
    <property type="entry name" value="HTH_1"/>
    <property type="match status" value="1"/>
</dbReference>
<dbReference type="Gene3D" id="1.10.10.10">
    <property type="entry name" value="Winged helix-like DNA-binding domain superfamily/Winged helix DNA-binding domain"/>
    <property type="match status" value="1"/>
</dbReference>
<dbReference type="SUPFAM" id="SSF46785">
    <property type="entry name" value="Winged helix' DNA-binding domain"/>
    <property type="match status" value="1"/>
</dbReference>
<dbReference type="CDD" id="cd05466">
    <property type="entry name" value="PBP2_LTTR_substrate"/>
    <property type="match status" value="1"/>
</dbReference>
<evidence type="ECO:0000256" key="1">
    <source>
        <dbReference type="ARBA" id="ARBA00009437"/>
    </source>
</evidence>
<organism evidence="6 7">
    <name type="scientific">Undibacterium danionis</name>
    <dbReference type="NCBI Taxonomy" id="1812100"/>
    <lineage>
        <taxon>Bacteria</taxon>
        <taxon>Pseudomonadati</taxon>
        <taxon>Pseudomonadota</taxon>
        <taxon>Betaproteobacteria</taxon>
        <taxon>Burkholderiales</taxon>
        <taxon>Oxalobacteraceae</taxon>
        <taxon>Undibacterium</taxon>
    </lineage>
</organism>
<name>A0ABV6IEZ2_9BURK</name>
<accession>A0ABV6IEZ2</accession>
<proteinExistence type="inferred from homology"/>
<evidence type="ECO:0000259" key="5">
    <source>
        <dbReference type="PROSITE" id="PS50931"/>
    </source>
</evidence>
<dbReference type="EMBL" id="JBHLXJ010000013">
    <property type="protein sequence ID" value="MFC0350410.1"/>
    <property type="molecule type" value="Genomic_DNA"/>
</dbReference>
<dbReference type="SUPFAM" id="SSF53850">
    <property type="entry name" value="Periplasmic binding protein-like II"/>
    <property type="match status" value="1"/>
</dbReference>
<dbReference type="InterPro" id="IPR005119">
    <property type="entry name" value="LysR_subst-bd"/>
</dbReference>
<reference evidence="6 7" key="1">
    <citation type="submission" date="2024-09" db="EMBL/GenBank/DDBJ databases">
        <authorList>
            <person name="Sun Q."/>
            <person name="Mori K."/>
        </authorList>
    </citation>
    <scope>NUCLEOTIDE SEQUENCE [LARGE SCALE GENOMIC DNA]</scope>
    <source>
        <strain evidence="6 7">CCM 8677</strain>
    </source>
</reference>
<comment type="similarity">
    <text evidence="1">Belongs to the LysR transcriptional regulatory family.</text>
</comment>
<evidence type="ECO:0000256" key="3">
    <source>
        <dbReference type="ARBA" id="ARBA00023125"/>
    </source>
</evidence>
<dbReference type="Pfam" id="PF03466">
    <property type="entry name" value="LysR_substrate"/>
    <property type="match status" value="1"/>
</dbReference>
<dbReference type="Gene3D" id="3.40.190.290">
    <property type="match status" value="1"/>
</dbReference>
<evidence type="ECO:0000313" key="6">
    <source>
        <dbReference type="EMBL" id="MFC0350410.1"/>
    </source>
</evidence>
<gene>
    <name evidence="6" type="ORF">ACFFJH_11375</name>
</gene>
<keyword evidence="4" id="KW-0804">Transcription</keyword>
<dbReference type="Proteomes" id="UP001589844">
    <property type="component" value="Unassembled WGS sequence"/>
</dbReference>
<evidence type="ECO:0000256" key="4">
    <source>
        <dbReference type="ARBA" id="ARBA00023163"/>
    </source>
</evidence>
<protein>
    <submittedName>
        <fullName evidence="6">LysR family transcriptional regulator</fullName>
    </submittedName>
</protein>
<keyword evidence="7" id="KW-1185">Reference proteome</keyword>
<keyword evidence="3" id="KW-0238">DNA-binding</keyword>
<dbReference type="InterPro" id="IPR036388">
    <property type="entry name" value="WH-like_DNA-bd_sf"/>
</dbReference>
<evidence type="ECO:0000256" key="2">
    <source>
        <dbReference type="ARBA" id="ARBA00023015"/>
    </source>
</evidence>
<dbReference type="PANTHER" id="PTHR30126:SF21">
    <property type="entry name" value="TRANSCRIPTIONAL REGULATOR-RELATED"/>
    <property type="match status" value="1"/>
</dbReference>
<dbReference type="InterPro" id="IPR036390">
    <property type="entry name" value="WH_DNA-bd_sf"/>
</dbReference>